<name>A0A6J5RFX9_9CAUD</name>
<dbReference type="EMBL" id="LR797251">
    <property type="protein sequence ID" value="CAB4196450.1"/>
    <property type="molecule type" value="Genomic_DNA"/>
</dbReference>
<evidence type="ECO:0000313" key="3">
    <source>
        <dbReference type="EMBL" id="CAB4196450.1"/>
    </source>
</evidence>
<protein>
    <submittedName>
        <fullName evidence="3">Uncharacterized protein</fullName>
    </submittedName>
</protein>
<proteinExistence type="predicted"/>
<dbReference type="EMBL" id="LR796826">
    <property type="protein sequence ID" value="CAB4168501.1"/>
    <property type="molecule type" value="Genomic_DNA"/>
</dbReference>
<sequence length="119" mass="12983">MENNSTNHGKYAINGSRNEMGGNGFSLRALAPVNHLGFQLTSEPSSYQKETTITANCAVMDVNGALLGGCPSGRLASTKLERNGAVTGGFVRWTDANGIERARMVKRRRQMKFDNGYRK</sequence>
<evidence type="ECO:0000313" key="2">
    <source>
        <dbReference type="EMBL" id="CAB4168501.1"/>
    </source>
</evidence>
<organism evidence="3">
    <name type="scientific">uncultured Caudovirales phage</name>
    <dbReference type="NCBI Taxonomy" id="2100421"/>
    <lineage>
        <taxon>Viruses</taxon>
        <taxon>Duplodnaviria</taxon>
        <taxon>Heunggongvirae</taxon>
        <taxon>Uroviricota</taxon>
        <taxon>Caudoviricetes</taxon>
        <taxon>Peduoviridae</taxon>
        <taxon>Maltschvirus</taxon>
        <taxon>Maltschvirus maltsch</taxon>
    </lineage>
</organism>
<evidence type="ECO:0000313" key="4">
    <source>
        <dbReference type="EMBL" id="CAB4205224.1"/>
    </source>
</evidence>
<accession>A0A6J5RFX9</accession>
<dbReference type="EMBL" id="LR797357">
    <property type="protein sequence ID" value="CAB4205224.1"/>
    <property type="molecule type" value="Genomic_DNA"/>
</dbReference>
<evidence type="ECO:0000313" key="1">
    <source>
        <dbReference type="EMBL" id="CAB4167704.1"/>
    </source>
</evidence>
<reference evidence="3" key="1">
    <citation type="submission" date="2020-05" db="EMBL/GenBank/DDBJ databases">
        <authorList>
            <person name="Chiriac C."/>
            <person name="Salcher M."/>
            <person name="Ghai R."/>
            <person name="Kavagutti S V."/>
        </authorList>
    </citation>
    <scope>NUCLEOTIDE SEQUENCE</scope>
</reference>
<gene>
    <name evidence="3" type="ORF">UFOVP1292_54</name>
    <name evidence="4" type="ORF">UFOVP1411_45</name>
    <name evidence="1" type="ORF">UFOVP859_41</name>
    <name evidence="2" type="ORF">UFOVP882_38</name>
</gene>
<dbReference type="EMBL" id="LR796816">
    <property type="protein sequence ID" value="CAB4167704.1"/>
    <property type="molecule type" value="Genomic_DNA"/>
</dbReference>